<organism evidence="6 7">
    <name type="scientific">Ligilactobacillus agilis DSM 20509</name>
    <dbReference type="NCBI Taxonomy" id="1423718"/>
    <lineage>
        <taxon>Bacteria</taxon>
        <taxon>Bacillati</taxon>
        <taxon>Bacillota</taxon>
        <taxon>Bacilli</taxon>
        <taxon>Lactobacillales</taxon>
        <taxon>Lactobacillaceae</taxon>
        <taxon>Ligilactobacillus</taxon>
    </lineage>
</organism>
<feature type="domain" description="ABC transporter" evidence="5">
    <location>
        <begin position="5"/>
        <end position="218"/>
    </location>
</feature>
<dbReference type="Gene3D" id="3.40.50.300">
    <property type="entry name" value="P-loop containing nucleotide triphosphate hydrolases"/>
    <property type="match status" value="1"/>
</dbReference>
<keyword evidence="2" id="KW-0813">Transport</keyword>
<dbReference type="PATRIC" id="fig|1423718.3.peg.1943"/>
<gene>
    <name evidence="6" type="ORF">FC14_GL001873</name>
</gene>
<dbReference type="Pfam" id="PF00005">
    <property type="entry name" value="ABC_tran"/>
    <property type="match status" value="1"/>
</dbReference>
<keyword evidence="4 6" id="KW-0067">ATP-binding</keyword>
<evidence type="ECO:0000256" key="2">
    <source>
        <dbReference type="ARBA" id="ARBA00022448"/>
    </source>
</evidence>
<dbReference type="InterPro" id="IPR003439">
    <property type="entry name" value="ABC_transporter-like_ATP-bd"/>
</dbReference>
<evidence type="ECO:0000256" key="1">
    <source>
        <dbReference type="ARBA" id="ARBA00005417"/>
    </source>
</evidence>
<dbReference type="EMBL" id="AYYP01000032">
    <property type="protein sequence ID" value="KRM64415.1"/>
    <property type="molecule type" value="Genomic_DNA"/>
</dbReference>
<dbReference type="SUPFAM" id="SSF52540">
    <property type="entry name" value="P-loop containing nucleoside triphosphate hydrolases"/>
    <property type="match status" value="1"/>
</dbReference>
<dbReference type="GeneID" id="75138181"/>
<evidence type="ECO:0000259" key="5">
    <source>
        <dbReference type="PROSITE" id="PS50893"/>
    </source>
</evidence>
<evidence type="ECO:0000256" key="3">
    <source>
        <dbReference type="ARBA" id="ARBA00022741"/>
    </source>
</evidence>
<dbReference type="PANTHER" id="PTHR42734">
    <property type="entry name" value="METAL TRANSPORT SYSTEM ATP-BINDING PROTEIN TM_0124-RELATED"/>
    <property type="match status" value="1"/>
</dbReference>
<dbReference type="PANTHER" id="PTHR42734:SF17">
    <property type="entry name" value="METAL TRANSPORT SYSTEM ATP-BINDING PROTEIN TM_0124-RELATED"/>
    <property type="match status" value="1"/>
</dbReference>
<dbReference type="AlphaFoldDB" id="A0A0R2AC27"/>
<dbReference type="SMART" id="SM00382">
    <property type="entry name" value="AAA"/>
    <property type="match status" value="1"/>
</dbReference>
<dbReference type="InterPro" id="IPR003593">
    <property type="entry name" value="AAA+_ATPase"/>
</dbReference>
<dbReference type="GO" id="GO:0005524">
    <property type="term" value="F:ATP binding"/>
    <property type="evidence" value="ECO:0007669"/>
    <property type="project" value="UniProtKB-KW"/>
</dbReference>
<dbReference type="OrthoDB" id="9806726at2"/>
<protein>
    <submittedName>
        <fullName evidence="6">ABC transporter, ATP-binding protein</fullName>
    </submittedName>
</protein>
<dbReference type="InterPro" id="IPR027417">
    <property type="entry name" value="P-loop_NTPase"/>
</dbReference>
<comment type="similarity">
    <text evidence="1">Belongs to the ABC transporter superfamily.</text>
</comment>
<name>A0A0R2AC27_9LACO</name>
<dbReference type="InterPro" id="IPR050153">
    <property type="entry name" value="Metal_Ion_Import_ABC"/>
</dbReference>
<comment type="caution">
    <text evidence="6">The sequence shown here is derived from an EMBL/GenBank/DDBJ whole genome shotgun (WGS) entry which is preliminary data.</text>
</comment>
<sequence>MDSILTVTNLDLDIPKRRLFNHLSFELPAHKLTCITGENGVGKTTLVKHLLDDLARKNQNHVSFQITREQVQYVPQLRNIDDEYPLSIYDFVALGFKKRILPWNSPKMKATLNQILAETNLTKIKYQPLGRASGGEKQRAYLAQALCANPELLILDEATASLDVVSKHELLKLLTNIMKKRGLTILFITHDPELIEQYADYELHLANQTGHLIKRGQA</sequence>
<keyword evidence="3" id="KW-0547">Nucleotide-binding</keyword>
<evidence type="ECO:0000313" key="7">
    <source>
        <dbReference type="Proteomes" id="UP000051008"/>
    </source>
</evidence>
<reference evidence="6 7" key="1">
    <citation type="journal article" date="2015" name="Genome Announc.">
        <title>Expanding the biotechnology potential of lactobacilli through comparative genomics of 213 strains and associated genera.</title>
        <authorList>
            <person name="Sun Z."/>
            <person name="Harris H.M."/>
            <person name="McCann A."/>
            <person name="Guo C."/>
            <person name="Argimon S."/>
            <person name="Zhang W."/>
            <person name="Yang X."/>
            <person name="Jeffery I.B."/>
            <person name="Cooney J.C."/>
            <person name="Kagawa T.F."/>
            <person name="Liu W."/>
            <person name="Song Y."/>
            <person name="Salvetti E."/>
            <person name="Wrobel A."/>
            <person name="Rasinkangas P."/>
            <person name="Parkhill J."/>
            <person name="Rea M.C."/>
            <person name="O'Sullivan O."/>
            <person name="Ritari J."/>
            <person name="Douillard F.P."/>
            <person name="Paul Ross R."/>
            <person name="Yang R."/>
            <person name="Briner A.E."/>
            <person name="Felis G.E."/>
            <person name="de Vos W.M."/>
            <person name="Barrangou R."/>
            <person name="Klaenhammer T.R."/>
            <person name="Caufield P.W."/>
            <person name="Cui Y."/>
            <person name="Zhang H."/>
            <person name="O'Toole P.W."/>
        </authorList>
    </citation>
    <scope>NUCLEOTIDE SEQUENCE [LARGE SCALE GENOMIC DNA]</scope>
    <source>
        <strain evidence="6 7">DSM 20509</strain>
    </source>
</reference>
<proteinExistence type="inferred from homology"/>
<evidence type="ECO:0000313" key="6">
    <source>
        <dbReference type="EMBL" id="KRM64415.1"/>
    </source>
</evidence>
<evidence type="ECO:0000256" key="4">
    <source>
        <dbReference type="ARBA" id="ARBA00022840"/>
    </source>
</evidence>
<dbReference type="GO" id="GO:0016887">
    <property type="term" value="F:ATP hydrolysis activity"/>
    <property type="evidence" value="ECO:0007669"/>
    <property type="project" value="InterPro"/>
</dbReference>
<dbReference type="Proteomes" id="UP000051008">
    <property type="component" value="Unassembled WGS sequence"/>
</dbReference>
<dbReference type="PROSITE" id="PS50893">
    <property type="entry name" value="ABC_TRANSPORTER_2"/>
    <property type="match status" value="1"/>
</dbReference>
<keyword evidence="7" id="KW-1185">Reference proteome</keyword>
<accession>A0A0R2AC27</accession>
<dbReference type="RefSeq" id="WP_056976703.1">
    <property type="nucleotide sequence ID" value="NZ_AYYP01000032.1"/>
</dbReference>